<dbReference type="PROSITE" id="PS50211">
    <property type="entry name" value="DENN"/>
    <property type="match status" value="1"/>
</dbReference>
<feature type="region of interest" description="Disordered" evidence="1">
    <location>
        <begin position="944"/>
        <end position="966"/>
    </location>
</feature>
<dbReference type="EMBL" id="BLQM01000101">
    <property type="protein sequence ID" value="GMH63675.1"/>
    <property type="molecule type" value="Genomic_DNA"/>
</dbReference>
<dbReference type="Gene3D" id="3.40.50.11500">
    <property type="match status" value="1"/>
</dbReference>
<feature type="domain" description="UDENN" evidence="3">
    <location>
        <begin position="497"/>
        <end position="1062"/>
    </location>
</feature>
<proteinExistence type="predicted"/>
<feature type="region of interest" description="Disordered" evidence="1">
    <location>
        <begin position="538"/>
        <end position="576"/>
    </location>
</feature>
<dbReference type="InterPro" id="IPR037516">
    <property type="entry name" value="Tripartite_DENN"/>
</dbReference>
<organism evidence="4 5">
    <name type="scientific">Triparma laevis f. inornata</name>
    <dbReference type="NCBI Taxonomy" id="1714386"/>
    <lineage>
        <taxon>Eukaryota</taxon>
        <taxon>Sar</taxon>
        <taxon>Stramenopiles</taxon>
        <taxon>Ochrophyta</taxon>
        <taxon>Bolidophyceae</taxon>
        <taxon>Parmales</taxon>
        <taxon>Triparmaceae</taxon>
        <taxon>Triparma</taxon>
    </lineage>
</organism>
<evidence type="ECO:0000256" key="1">
    <source>
        <dbReference type="SAM" id="MobiDB-lite"/>
    </source>
</evidence>
<dbReference type="InterPro" id="IPR036388">
    <property type="entry name" value="WH-like_DNA-bd_sf"/>
</dbReference>
<evidence type="ECO:0008006" key="6">
    <source>
        <dbReference type="Google" id="ProtNLM"/>
    </source>
</evidence>
<dbReference type="Gene3D" id="2.100.10.50">
    <property type="match status" value="1"/>
</dbReference>
<feature type="compositionally biased region" description="Basic and acidic residues" evidence="1">
    <location>
        <begin position="1165"/>
        <end position="1186"/>
    </location>
</feature>
<dbReference type="InterPro" id="IPR000591">
    <property type="entry name" value="DEP_dom"/>
</dbReference>
<feature type="region of interest" description="Disordered" evidence="1">
    <location>
        <begin position="1165"/>
        <end position="1189"/>
    </location>
</feature>
<feature type="compositionally biased region" description="Acidic residues" evidence="1">
    <location>
        <begin position="944"/>
        <end position="956"/>
    </location>
</feature>
<dbReference type="Proteomes" id="UP001162640">
    <property type="component" value="Unassembled WGS sequence"/>
</dbReference>
<dbReference type="InterPro" id="IPR001194">
    <property type="entry name" value="cDENN_dom"/>
</dbReference>
<dbReference type="InterPro" id="IPR051696">
    <property type="entry name" value="DENN_Domain_GEFs"/>
</dbReference>
<dbReference type="Pfam" id="PF00610">
    <property type="entry name" value="DEP"/>
    <property type="match status" value="1"/>
</dbReference>
<dbReference type="InterPro" id="IPR036390">
    <property type="entry name" value="WH_DNA-bd_sf"/>
</dbReference>
<feature type="compositionally biased region" description="Polar residues" evidence="1">
    <location>
        <begin position="549"/>
        <end position="576"/>
    </location>
</feature>
<accession>A0A9W7A5G6</accession>
<dbReference type="SMART" id="SM00799">
    <property type="entry name" value="DENN"/>
    <property type="match status" value="1"/>
</dbReference>
<gene>
    <name evidence="4" type="ORF">TL16_g03777</name>
</gene>
<evidence type="ECO:0000313" key="4">
    <source>
        <dbReference type="EMBL" id="GMH63675.1"/>
    </source>
</evidence>
<feature type="region of interest" description="Disordered" evidence="1">
    <location>
        <begin position="204"/>
        <end position="237"/>
    </location>
</feature>
<feature type="domain" description="DEP" evidence="2">
    <location>
        <begin position="437"/>
        <end position="511"/>
    </location>
</feature>
<dbReference type="PROSITE" id="PS50186">
    <property type="entry name" value="DEP"/>
    <property type="match status" value="1"/>
</dbReference>
<feature type="compositionally biased region" description="Basic residues" evidence="1">
    <location>
        <begin position="1240"/>
        <end position="1252"/>
    </location>
</feature>
<dbReference type="Gene3D" id="1.10.10.10">
    <property type="entry name" value="Winged helix-like DNA-binding domain superfamily/Winged helix DNA-binding domain"/>
    <property type="match status" value="1"/>
</dbReference>
<feature type="compositionally biased region" description="Low complexity" evidence="1">
    <location>
        <begin position="214"/>
        <end position="226"/>
    </location>
</feature>
<comment type="caution">
    <text evidence="4">The sequence shown here is derived from an EMBL/GenBank/DDBJ whole genome shotgun (WGS) entry which is preliminary data.</text>
</comment>
<dbReference type="GO" id="GO:0035556">
    <property type="term" value="P:intracellular signal transduction"/>
    <property type="evidence" value="ECO:0007669"/>
    <property type="project" value="InterPro"/>
</dbReference>
<dbReference type="InterPro" id="IPR043153">
    <property type="entry name" value="DENN_C"/>
</dbReference>
<evidence type="ECO:0000259" key="3">
    <source>
        <dbReference type="PROSITE" id="PS50211"/>
    </source>
</evidence>
<dbReference type="GO" id="GO:0032483">
    <property type="term" value="P:regulation of Rab protein signal transduction"/>
    <property type="evidence" value="ECO:0007669"/>
    <property type="project" value="TreeGrafter"/>
</dbReference>
<feature type="region of interest" description="Disordered" evidence="1">
    <location>
        <begin position="1238"/>
        <end position="1263"/>
    </location>
</feature>
<dbReference type="Pfam" id="PF02141">
    <property type="entry name" value="DENN"/>
    <property type="match status" value="1"/>
</dbReference>
<dbReference type="PANTHER" id="PTHR12296:SF21">
    <property type="entry name" value="DENN DOMAIN-CONTAINING PROTEIN 3"/>
    <property type="match status" value="1"/>
</dbReference>
<feature type="region of interest" description="Disordered" evidence="1">
    <location>
        <begin position="827"/>
        <end position="867"/>
    </location>
</feature>
<feature type="non-terminal residue" evidence="4">
    <location>
        <position position="2056"/>
    </location>
</feature>
<dbReference type="SUPFAM" id="SSF46785">
    <property type="entry name" value="Winged helix' DNA-binding domain"/>
    <property type="match status" value="1"/>
</dbReference>
<protein>
    <recommendedName>
        <fullName evidence="6">UDENN domain-containing protein</fullName>
    </recommendedName>
</protein>
<evidence type="ECO:0000313" key="5">
    <source>
        <dbReference type="Proteomes" id="UP001162640"/>
    </source>
</evidence>
<dbReference type="SMART" id="SM00049">
    <property type="entry name" value="DEP"/>
    <property type="match status" value="1"/>
</dbReference>
<dbReference type="PANTHER" id="PTHR12296">
    <property type="entry name" value="DENN DOMAIN-CONTAINING PROTEIN 4"/>
    <property type="match status" value="1"/>
</dbReference>
<feature type="non-terminal residue" evidence="4">
    <location>
        <position position="1"/>
    </location>
</feature>
<name>A0A9W7A5G6_9STRA</name>
<dbReference type="GO" id="GO:0031410">
    <property type="term" value="C:cytoplasmic vesicle"/>
    <property type="evidence" value="ECO:0007669"/>
    <property type="project" value="TreeGrafter"/>
</dbReference>
<evidence type="ECO:0000259" key="2">
    <source>
        <dbReference type="PROSITE" id="PS50186"/>
    </source>
</evidence>
<sequence length="2056" mass="221610">MSSPNPTPQTFSRVAEHFATVGCADPLTLLNESSGDPFQLREQWLDAVVDVVVVFPSKNEYIPLGYEMISSSPTSLPADLNTGTLGLGQGPMYLCVRRRRNLPSSDQPFHPHISDVAIVKKSAFEMKMVDALACGLTQQRGSKNMQKTNVEEQNTIKTGWRLIETSVSGRPADLNHDRLFGALGPNINPNSIFLAVKVERVKSRHSSTSVDNRSTSASSAGSDPSPSNKPSRGPPEVRFHVPPAILSICVCVAGERPPHGYELLPHNINANAVGGGKEVRIGKMVSGPLGLCDQLWVASTLDSIPKGPKMFTPAFALPAAELPSFIFPSGGARLLHRKGRNAPLPSRFEFLFTGVNGDKMFASALLFHERVDQADVDKLLKNLNNNNNSTTANTDTSTDIYGSGSGNRIRLSSANRMSFSSIKQAKLTELLELCKSLQENITIQDRPYHLKVYPNCFLGSEAVSHVSSAFCNNVRAKAIEMLDDAIRAGMISHVTNEHMMEDGFLFFRFQGDALALGSSPERDPSDERLQQSWKTWFSPSKSERKKAAANNSSPTLDPTNPPNRSKSASFNNDSNLKSKSKLAEDRLYAPKVLVILSQHPLYRSLSLFLTELYALSLSPSPAPLERHISTFLSHLPLPTLPNQSHHVHLDLLLNEGMAGLPAFKSTLPPIIIPPKAKPGTCPPQMDLDFLSVFRGLSVSNLLKVFTVLLREGRVLILSSCGALLTETCEILRALLFPLDWQCCYVPRLPEGLIGALEAPGGYLIGVLTGEAASDMPLSHIPIGGLTTSLSSLIRRQLAEGVCVVALDQDVVLMGEVNDDLLREVMASSTTDNTPDNRESFFAENPTSTELQPPQAEPPHVAMSTPSSAPLSPACVNAGLTFDQVVFNDQGPKPPKRPLMKLQNRLETLRIEAQRALNLVNLPLTPTDRSNYASAYNFAPVPAYVDEESSESDEEDQLQGSKGNRRRNKLSDLSAGVRDAFIRFMCHPLVLGSYSAYIENSDATDAREIEEYRNVVLVQQQQTETPTGSSPGDPTILGREVVESLPPRQDSVDDRGFYDIFDEPGFVKCGSVGKSLRQNMAGTQMFVVLVEERWGINLRRRSLEPSAIASRFAGRESALFFERCCKECKKKAQSKLKKQKVPNLLKYPADRGGDLSKVVKPEQRIDEQVSETLRRERNKKNKNDRGANRRSSLVKALQVIGGTSVGLLSGIPLGPLGMVVGAVVGTGVSAATVSSDDGLIKKKKKLSRRRSKTRTSSGSVKHARPQPTILSRAQIFAAFGSDVQNPPYSRPRRVIVVDLPGATTVDLDGKLWEYERWPILDEDMVIVPHHAVPPVLKKLQGMAISGITVPPSLFRSETVNGVSSWETDALTSSSYVYSLYFLSLPSRLSSRLNTLGQVREILACLGLLKKLQGVGQGISHPHSLTGGLTSLLSSESLWRTILVSVGSVQSSLEKYKTEFVKNESVDAHSQAKVTGTLSEGVSAGKRIGLELFKGMKQAGVAASQITLAHYLQSASSPGASKLHSYYGISAQSQSWRNAIGGRQPSSLSNADSEGGKGEDSLLVSMELGVEAVRGSSFSGAVVLHNTGLATPETLRGGLGGGLGGEFLLFETSTFPSLVSLGVRWIRDGCGIGLAENLIEAARVSAGIERCGVPPMDEEILAAWIEQPGAAEKVRREIEKIRKVGGLGGEGGGGGGGQNSAFGGSTGQGVVGNDMVIAAAEAALLSAQAAVYEGGGKMGSGSVSFGDGDSGFAEGSDSLNSICLEINCVNCGKSYKPMLEFESFCPVAGAGVGEEFLKVEGSEGRVAYMPPEVLHNLWEAITNLHGRVEGGSPEWLALNKPQLYHNLLWWTSRRLDIPKHIQFPLVGVGWKKCVSRHRVAYEVDAGGGNIAPPQLKLGKSVSSNENGSGRSCSLKVGMELKDVFVDEGIRVEEEWGQIFLESMEQALGLLRKDQGNLGEAMEVVGKAVGLAVAAGAGWGSGAKAKKKLTYCCVVQLCAHYEISHLSVVSSLDLLNLLPKLESVLGEEDGGVGGGESVWGDVWVGGRGCAMRSVFGHLY</sequence>
<reference evidence="5" key="1">
    <citation type="journal article" date="2023" name="Commun. Biol.">
        <title>Genome analysis of Parmales, the sister group of diatoms, reveals the evolutionary specialization of diatoms from phago-mixotrophs to photoautotrophs.</title>
        <authorList>
            <person name="Ban H."/>
            <person name="Sato S."/>
            <person name="Yoshikawa S."/>
            <person name="Yamada K."/>
            <person name="Nakamura Y."/>
            <person name="Ichinomiya M."/>
            <person name="Sato N."/>
            <person name="Blanc-Mathieu R."/>
            <person name="Endo H."/>
            <person name="Kuwata A."/>
            <person name="Ogata H."/>
        </authorList>
    </citation>
    <scope>NUCLEOTIDE SEQUENCE [LARGE SCALE GENOMIC DNA]</scope>
</reference>